<evidence type="ECO:0000256" key="10">
    <source>
        <dbReference type="SAM" id="SignalP"/>
    </source>
</evidence>
<feature type="chain" id="PRO_5016430175" evidence="10">
    <location>
        <begin position="19"/>
        <end position="746"/>
    </location>
</feature>
<evidence type="ECO:0000313" key="13">
    <source>
        <dbReference type="EMBL" id="MBD1262062.1"/>
    </source>
</evidence>
<keyword evidence="6 8" id="KW-0472">Membrane</keyword>
<protein>
    <submittedName>
        <fullName evidence="14">Iron complex outermembrane receptor protein</fullName>
    </submittedName>
    <submittedName>
        <fullName evidence="13">TonB-dependent receptor</fullName>
    </submittedName>
</protein>
<dbReference type="EMBL" id="QGGQ01000010">
    <property type="protein sequence ID" value="PWK21753.1"/>
    <property type="molecule type" value="Genomic_DNA"/>
</dbReference>
<evidence type="ECO:0000313" key="16">
    <source>
        <dbReference type="Proteomes" id="UP000651837"/>
    </source>
</evidence>
<evidence type="ECO:0000259" key="11">
    <source>
        <dbReference type="Pfam" id="PF00593"/>
    </source>
</evidence>
<comment type="similarity">
    <text evidence="8 9">Belongs to the TonB-dependent receptor family.</text>
</comment>
<dbReference type="PROSITE" id="PS52016">
    <property type="entry name" value="TONB_DEPENDENT_REC_3"/>
    <property type="match status" value="1"/>
</dbReference>
<evidence type="ECO:0000256" key="4">
    <source>
        <dbReference type="ARBA" id="ARBA00022692"/>
    </source>
</evidence>
<dbReference type="InterPro" id="IPR012910">
    <property type="entry name" value="Plug_dom"/>
</dbReference>
<dbReference type="Pfam" id="PF07715">
    <property type="entry name" value="Plug"/>
    <property type="match status" value="1"/>
</dbReference>
<accession>A0A316DYZ9</accession>
<feature type="domain" description="TonB-dependent receptor-like beta-barrel" evidence="11">
    <location>
        <begin position="289"/>
        <end position="706"/>
    </location>
</feature>
<dbReference type="OrthoDB" id="9795928at2"/>
<dbReference type="Gene3D" id="2.60.40.1120">
    <property type="entry name" value="Carboxypeptidase-like, regulatory domain"/>
    <property type="match status" value="1"/>
</dbReference>
<keyword evidence="2 8" id="KW-0813">Transport</keyword>
<dbReference type="InterPro" id="IPR008969">
    <property type="entry name" value="CarboxyPept-like_regulatory"/>
</dbReference>
<feature type="domain" description="TonB-dependent receptor plug" evidence="12">
    <location>
        <begin position="114"/>
        <end position="217"/>
    </location>
</feature>
<evidence type="ECO:0000256" key="6">
    <source>
        <dbReference type="ARBA" id="ARBA00023136"/>
    </source>
</evidence>
<keyword evidence="5 9" id="KW-0798">TonB box</keyword>
<dbReference type="PANTHER" id="PTHR30069">
    <property type="entry name" value="TONB-DEPENDENT OUTER MEMBRANE RECEPTOR"/>
    <property type="match status" value="1"/>
</dbReference>
<evidence type="ECO:0000313" key="14">
    <source>
        <dbReference type="EMBL" id="PWK21753.1"/>
    </source>
</evidence>
<comment type="subcellular location">
    <subcellularLocation>
        <location evidence="1 8">Cell outer membrane</location>
        <topology evidence="1 8">Multi-pass membrane protein</topology>
    </subcellularLocation>
</comment>
<evidence type="ECO:0000256" key="8">
    <source>
        <dbReference type="PROSITE-ProRule" id="PRU01360"/>
    </source>
</evidence>
<reference evidence="14 15" key="1">
    <citation type="submission" date="2018-05" db="EMBL/GenBank/DDBJ databases">
        <title>Genomic Encyclopedia of Archaeal and Bacterial Type Strains, Phase II (KMG-II): from individual species to whole genera.</title>
        <authorList>
            <person name="Goeker M."/>
        </authorList>
    </citation>
    <scope>NUCLEOTIDE SEQUENCE [LARGE SCALE GENOMIC DNA]</scope>
    <source>
        <strain evidence="14 15">DSM 23514</strain>
    </source>
</reference>
<dbReference type="GO" id="GO:0044718">
    <property type="term" value="P:siderophore transmembrane transport"/>
    <property type="evidence" value="ECO:0007669"/>
    <property type="project" value="TreeGrafter"/>
</dbReference>
<keyword evidence="3 8" id="KW-1134">Transmembrane beta strand</keyword>
<dbReference type="GO" id="GO:0015344">
    <property type="term" value="F:siderophore uptake transmembrane transporter activity"/>
    <property type="evidence" value="ECO:0007669"/>
    <property type="project" value="TreeGrafter"/>
</dbReference>
<reference evidence="13 16" key="2">
    <citation type="submission" date="2020-07" db="EMBL/GenBank/DDBJ databases">
        <title>The draft genome sequence of Maribacter polysiphoniae KCTC 22021.</title>
        <authorList>
            <person name="Mu L."/>
        </authorList>
    </citation>
    <scope>NUCLEOTIDE SEQUENCE [LARGE SCALE GENOMIC DNA]</scope>
    <source>
        <strain evidence="13 16">KCTC 22021</strain>
    </source>
</reference>
<organism evidence="14 15">
    <name type="scientific">Maribacter polysiphoniae</name>
    <dbReference type="NCBI Taxonomy" id="429344"/>
    <lineage>
        <taxon>Bacteria</taxon>
        <taxon>Pseudomonadati</taxon>
        <taxon>Bacteroidota</taxon>
        <taxon>Flavobacteriia</taxon>
        <taxon>Flavobacteriales</taxon>
        <taxon>Flavobacteriaceae</taxon>
        <taxon>Maribacter</taxon>
    </lineage>
</organism>
<dbReference type="EMBL" id="JACWLN010000008">
    <property type="protein sequence ID" value="MBD1262062.1"/>
    <property type="molecule type" value="Genomic_DNA"/>
</dbReference>
<feature type="signal peptide" evidence="10">
    <location>
        <begin position="1"/>
        <end position="18"/>
    </location>
</feature>
<keyword evidence="14" id="KW-0675">Receptor</keyword>
<dbReference type="Proteomes" id="UP000651837">
    <property type="component" value="Unassembled WGS sequence"/>
</dbReference>
<sequence length="746" mass="83619">MKSFIIILSLCLSHIMVAQTEIKGTIIDAESEIPIREVLIYAYELNKSVVTDNNGSFNLSTNDKSEIQVEISADGYKTQIITLSPSSTDTIKLAKNFIELQEVIITGDSNKSREKVSVAIETVKKSDLFQSGKISLADNLSKLPGLSNASNGVGITKPVIRGLSNTNIVFLNNGIKSENFQFSSNHPFISDEFSAKKIEVIKGPVSLIYGSDAVGGVINVIKENPASTNTLEAKVNTQYHSNTEGLVTNFDIKASGEKWFGGASFTNKNHKDYKDGNGDQVINSRFKDMNLSSNIGYRSALGNFALYFDYNAPTYGLTNQKSTTLITDDDRSMDFWYVDLDNKLLASKNKLFIGDGILDINMSYQQNMRKGISDASSAYSDMVFASMDLSTISYSSKYSLRKDTSKYTFGFNGAYMENDADDYYGNNNPMPDTKINDLGFFVVDEIDLSDALTLNAGLRYDIRTMKSYPFESTGLDKYEIDNDYSSLSGSLGSTYKINNHLFKLNIASGFRSPNISELTQNGIHQARFERGDIDLKAQRNYQLDLNYHYHIDKLVFDISPFYNSVNDFIYIVQTEGDAPLGDGKIWQYVQNDALLYGGEIALDYHPNNWLGLHSNYTYTRGELKDGGSLTQIPQNRYVAEVKLQQNKIGVLEEPYFVLNFSSFQSQKNLGQSETYSRSYELFNINFGSEINMGKQSFDWYVSVNNLLDKVYIDHLSSLKQLDLNNIGRNIVFGLHIPFMVNLKPVD</sequence>
<dbReference type="Pfam" id="PF00593">
    <property type="entry name" value="TonB_dep_Rec_b-barrel"/>
    <property type="match status" value="1"/>
</dbReference>
<dbReference type="PANTHER" id="PTHR30069:SF40">
    <property type="entry name" value="TONB-DEPENDENT RECEPTOR NMB0964-RELATED"/>
    <property type="match status" value="1"/>
</dbReference>
<dbReference type="InterPro" id="IPR037066">
    <property type="entry name" value="Plug_dom_sf"/>
</dbReference>
<evidence type="ECO:0000313" key="15">
    <source>
        <dbReference type="Proteomes" id="UP000245667"/>
    </source>
</evidence>
<evidence type="ECO:0000256" key="1">
    <source>
        <dbReference type="ARBA" id="ARBA00004571"/>
    </source>
</evidence>
<evidence type="ECO:0000256" key="7">
    <source>
        <dbReference type="ARBA" id="ARBA00023237"/>
    </source>
</evidence>
<dbReference type="SUPFAM" id="SSF49464">
    <property type="entry name" value="Carboxypeptidase regulatory domain-like"/>
    <property type="match status" value="1"/>
</dbReference>
<keyword evidence="16" id="KW-1185">Reference proteome</keyword>
<evidence type="ECO:0000256" key="5">
    <source>
        <dbReference type="ARBA" id="ARBA00023077"/>
    </source>
</evidence>
<dbReference type="Gene3D" id="2.40.170.20">
    <property type="entry name" value="TonB-dependent receptor, beta-barrel domain"/>
    <property type="match status" value="1"/>
</dbReference>
<evidence type="ECO:0000256" key="2">
    <source>
        <dbReference type="ARBA" id="ARBA00022448"/>
    </source>
</evidence>
<gene>
    <name evidence="13" type="ORF">HZY62_15780</name>
    <name evidence="14" type="ORF">LX92_03533</name>
</gene>
<comment type="caution">
    <text evidence="14">The sequence shown here is derived from an EMBL/GenBank/DDBJ whole genome shotgun (WGS) entry which is preliminary data.</text>
</comment>
<keyword evidence="10" id="KW-0732">Signal</keyword>
<dbReference type="InterPro" id="IPR039426">
    <property type="entry name" value="TonB-dep_rcpt-like"/>
</dbReference>
<dbReference type="Gene3D" id="2.170.130.10">
    <property type="entry name" value="TonB-dependent receptor, plug domain"/>
    <property type="match status" value="1"/>
</dbReference>
<dbReference type="GO" id="GO:0009279">
    <property type="term" value="C:cell outer membrane"/>
    <property type="evidence" value="ECO:0007669"/>
    <property type="project" value="UniProtKB-SubCell"/>
</dbReference>
<dbReference type="InterPro" id="IPR000531">
    <property type="entry name" value="Beta-barrel_TonB"/>
</dbReference>
<dbReference type="Proteomes" id="UP000245667">
    <property type="component" value="Unassembled WGS sequence"/>
</dbReference>
<dbReference type="Pfam" id="PF13715">
    <property type="entry name" value="CarbopepD_reg_2"/>
    <property type="match status" value="1"/>
</dbReference>
<name>A0A316DYZ9_9FLAO</name>
<evidence type="ECO:0000256" key="9">
    <source>
        <dbReference type="RuleBase" id="RU003357"/>
    </source>
</evidence>
<dbReference type="AlphaFoldDB" id="A0A316DYZ9"/>
<evidence type="ECO:0000259" key="12">
    <source>
        <dbReference type="Pfam" id="PF07715"/>
    </source>
</evidence>
<dbReference type="InterPro" id="IPR036942">
    <property type="entry name" value="Beta-barrel_TonB_sf"/>
</dbReference>
<dbReference type="RefSeq" id="WP_109653406.1">
    <property type="nucleotide sequence ID" value="NZ_JACWLN010000008.1"/>
</dbReference>
<proteinExistence type="inferred from homology"/>
<keyword evidence="7 8" id="KW-0998">Cell outer membrane</keyword>
<keyword evidence="4 8" id="KW-0812">Transmembrane</keyword>
<dbReference type="SUPFAM" id="SSF56935">
    <property type="entry name" value="Porins"/>
    <property type="match status" value="1"/>
</dbReference>
<evidence type="ECO:0000256" key="3">
    <source>
        <dbReference type="ARBA" id="ARBA00022452"/>
    </source>
</evidence>